<feature type="region of interest" description="Disordered" evidence="1">
    <location>
        <begin position="1"/>
        <end position="26"/>
    </location>
</feature>
<organism evidence="3 4">
    <name type="scientific">Nephila pilipes</name>
    <name type="common">Giant wood spider</name>
    <name type="synonym">Nephila maculata</name>
    <dbReference type="NCBI Taxonomy" id="299642"/>
    <lineage>
        <taxon>Eukaryota</taxon>
        <taxon>Metazoa</taxon>
        <taxon>Ecdysozoa</taxon>
        <taxon>Arthropoda</taxon>
        <taxon>Chelicerata</taxon>
        <taxon>Arachnida</taxon>
        <taxon>Araneae</taxon>
        <taxon>Araneomorphae</taxon>
        <taxon>Entelegynae</taxon>
        <taxon>Araneoidea</taxon>
        <taxon>Nephilidae</taxon>
        <taxon>Nephila</taxon>
    </lineage>
</organism>
<dbReference type="AlphaFoldDB" id="A0A8X6PA63"/>
<dbReference type="EMBL" id="BMAW01114022">
    <property type="protein sequence ID" value="GFT59870.1"/>
    <property type="molecule type" value="Genomic_DNA"/>
</dbReference>
<feature type="transmembrane region" description="Helical" evidence="2">
    <location>
        <begin position="86"/>
        <end position="105"/>
    </location>
</feature>
<keyword evidence="2" id="KW-1133">Transmembrane helix</keyword>
<gene>
    <name evidence="3" type="ORF">NPIL_39071</name>
</gene>
<reference evidence="3" key="1">
    <citation type="submission" date="2020-08" db="EMBL/GenBank/DDBJ databases">
        <title>Multicomponent nature underlies the extraordinary mechanical properties of spider dragline silk.</title>
        <authorList>
            <person name="Kono N."/>
            <person name="Nakamura H."/>
            <person name="Mori M."/>
            <person name="Yoshida Y."/>
            <person name="Ohtoshi R."/>
            <person name="Malay A.D."/>
            <person name="Moran D.A.P."/>
            <person name="Tomita M."/>
            <person name="Numata K."/>
            <person name="Arakawa K."/>
        </authorList>
    </citation>
    <scope>NUCLEOTIDE SEQUENCE</scope>
</reference>
<protein>
    <submittedName>
        <fullName evidence="3">Uncharacterized protein</fullName>
    </submittedName>
</protein>
<evidence type="ECO:0000256" key="2">
    <source>
        <dbReference type="SAM" id="Phobius"/>
    </source>
</evidence>
<dbReference type="Proteomes" id="UP000887013">
    <property type="component" value="Unassembled WGS sequence"/>
</dbReference>
<name>A0A8X6PA63_NEPPI</name>
<accession>A0A8X6PA63</accession>
<evidence type="ECO:0000313" key="3">
    <source>
        <dbReference type="EMBL" id="GFT59870.1"/>
    </source>
</evidence>
<evidence type="ECO:0000256" key="1">
    <source>
        <dbReference type="SAM" id="MobiDB-lite"/>
    </source>
</evidence>
<comment type="caution">
    <text evidence="3">The sequence shown here is derived from an EMBL/GenBank/DDBJ whole genome shotgun (WGS) entry which is preliminary data.</text>
</comment>
<sequence>MKRSDRLKSVPFFRSNPTNESPVDQTTRGKMGVVTIDGPVDCPPDLIAILKANTRCLVSWRYGTHTQKKTYFQLLMPYSSTQCRGGIYLCILSSFFVALLVINVFSHCCVLKRTDVYTNRVCVNLLRLNRCFRGKDHMSMSV</sequence>
<dbReference type="OrthoDB" id="10331620at2759"/>
<feature type="compositionally biased region" description="Polar residues" evidence="1">
    <location>
        <begin position="15"/>
        <end position="26"/>
    </location>
</feature>
<keyword evidence="4" id="KW-1185">Reference proteome</keyword>
<evidence type="ECO:0000313" key="4">
    <source>
        <dbReference type="Proteomes" id="UP000887013"/>
    </source>
</evidence>
<proteinExistence type="predicted"/>
<keyword evidence="2" id="KW-0472">Membrane</keyword>
<keyword evidence="2" id="KW-0812">Transmembrane</keyword>